<dbReference type="Gene3D" id="4.10.60.10">
    <property type="entry name" value="Zinc finger, CCHC-type"/>
    <property type="match status" value="1"/>
</dbReference>
<gene>
    <name evidence="5" type="ORF">D9615_008750</name>
</gene>
<feature type="compositionally biased region" description="Low complexity" evidence="3">
    <location>
        <begin position="124"/>
        <end position="133"/>
    </location>
</feature>
<feature type="domain" description="CCHC-type" evidence="4">
    <location>
        <begin position="22"/>
        <end position="37"/>
    </location>
</feature>
<dbReference type="Pfam" id="PF00098">
    <property type="entry name" value="zf-CCHC"/>
    <property type="match status" value="1"/>
</dbReference>
<reference evidence="5 6" key="1">
    <citation type="journal article" date="2020" name="ISME J.">
        <title>Uncovering the hidden diversity of litter-decomposition mechanisms in mushroom-forming fungi.</title>
        <authorList>
            <person name="Floudas D."/>
            <person name="Bentzer J."/>
            <person name="Ahren D."/>
            <person name="Johansson T."/>
            <person name="Persson P."/>
            <person name="Tunlid A."/>
        </authorList>
    </citation>
    <scope>NUCLEOTIDE SEQUENCE [LARGE SCALE GENOMIC DNA]</scope>
    <source>
        <strain evidence="5 6">CBS 661.87</strain>
    </source>
</reference>
<evidence type="ECO:0000259" key="4">
    <source>
        <dbReference type="PROSITE" id="PS50158"/>
    </source>
</evidence>
<dbReference type="AlphaFoldDB" id="A0A8H5H7T2"/>
<evidence type="ECO:0000313" key="6">
    <source>
        <dbReference type="Proteomes" id="UP000565441"/>
    </source>
</evidence>
<dbReference type="SMART" id="SM00343">
    <property type="entry name" value="ZnF_C2HC"/>
    <property type="match status" value="1"/>
</dbReference>
<dbReference type="InterPro" id="IPR001878">
    <property type="entry name" value="Znf_CCHC"/>
</dbReference>
<keyword evidence="1" id="KW-0507">mRNA processing</keyword>
<dbReference type="GO" id="GO:0008270">
    <property type="term" value="F:zinc ion binding"/>
    <property type="evidence" value="ECO:0007669"/>
    <property type="project" value="UniProtKB-KW"/>
</dbReference>
<accession>A0A8H5H7T2</accession>
<feature type="region of interest" description="Disordered" evidence="3">
    <location>
        <begin position="1"/>
        <end position="148"/>
    </location>
</feature>
<dbReference type="InterPro" id="IPR036875">
    <property type="entry name" value="Znf_CCHC_sf"/>
</dbReference>
<dbReference type="GO" id="GO:0006397">
    <property type="term" value="P:mRNA processing"/>
    <property type="evidence" value="ECO:0007669"/>
    <property type="project" value="UniProtKB-KW"/>
</dbReference>
<keyword evidence="2" id="KW-0862">Zinc</keyword>
<protein>
    <recommendedName>
        <fullName evidence="4">CCHC-type domain-containing protein</fullName>
    </recommendedName>
</protein>
<dbReference type="OrthoDB" id="3062469at2759"/>
<dbReference type="Proteomes" id="UP000565441">
    <property type="component" value="Unassembled WGS sequence"/>
</dbReference>
<evidence type="ECO:0000256" key="2">
    <source>
        <dbReference type="PROSITE-ProRule" id="PRU00047"/>
    </source>
</evidence>
<dbReference type="PROSITE" id="PS50158">
    <property type="entry name" value="ZF_CCHC"/>
    <property type="match status" value="1"/>
</dbReference>
<keyword evidence="2" id="KW-0479">Metal-binding</keyword>
<feature type="compositionally biased region" description="Acidic residues" evidence="3">
    <location>
        <begin position="93"/>
        <end position="103"/>
    </location>
</feature>
<evidence type="ECO:0000256" key="3">
    <source>
        <dbReference type="SAM" id="MobiDB-lite"/>
    </source>
</evidence>
<sequence>MAATSNSSGKGKSKFSKPRGACWNCGKIGHYKHKCPEPPKTDKSEKTKTSGTANAAESDSEDDAFAVHFEESDEEDSVPSLQAVSDSSSCAGDESDSDEDDWFSEVGSDCNDLQDSAWDSTETAGSGASDAGSFSLVDGSDTSSSMHGDDFAVEVESFDAAAHVSARGDASQSVLGRPLEQSLVVLAKGNPKLY</sequence>
<keyword evidence="6" id="KW-1185">Reference proteome</keyword>
<evidence type="ECO:0000313" key="5">
    <source>
        <dbReference type="EMBL" id="KAF5378363.1"/>
    </source>
</evidence>
<proteinExistence type="predicted"/>
<name>A0A8H5H7T2_9AGAR</name>
<keyword evidence="2" id="KW-0863">Zinc-finger</keyword>
<feature type="compositionally biased region" description="Polar residues" evidence="3">
    <location>
        <begin position="111"/>
        <end position="123"/>
    </location>
</feature>
<evidence type="ECO:0000256" key="1">
    <source>
        <dbReference type="ARBA" id="ARBA00022664"/>
    </source>
</evidence>
<dbReference type="EMBL" id="JAACJP010000020">
    <property type="protein sequence ID" value="KAF5378363.1"/>
    <property type="molecule type" value="Genomic_DNA"/>
</dbReference>
<feature type="compositionally biased region" description="Basic and acidic residues" evidence="3">
    <location>
        <begin position="34"/>
        <end position="48"/>
    </location>
</feature>
<organism evidence="5 6">
    <name type="scientific">Tricholomella constricta</name>
    <dbReference type="NCBI Taxonomy" id="117010"/>
    <lineage>
        <taxon>Eukaryota</taxon>
        <taxon>Fungi</taxon>
        <taxon>Dikarya</taxon>
        <taxon>Basidiomycota</taxon>
        <taxon>Agaricomycotina</taxon>
        <taxon>Agaricomycetes</taxon>
        <taxon>Agaricomycetidae</taxon>
        <taxon>Agaricales</taxon>
        <taxon>Tricholomatineae</taxon>
        <taxon>Lyophyllaceae</taxon>
        <taxon>Tricholomella</taxon>
    </lineage>
</organism>
<dbReference type="GO" id="GO:0003676">
    <property type="term" value="F:nucleic acid binding"/>
    <property type="evidence" value="ECO:0007669"/>
    <property type="project" value="InterPro"/>
</dbReference>
<dbReference type="SUPFAM" id="SSF57756">
    <property type="entry name" value="Retrovirus zinc finger-like domains"/>
    <property type="match status" value="1"/>
</dbReference>
<comment type="caution">
    <text evidence="5">The sequence shown here is derived from an EMBL/GenBank/DDBJ whole genome shotgun (WGS) entry which is preliminary data.</text>
</comment>